<evidence type="ECO:0000313" key="2">
    <source>
        <dbReference type="EMBL" id="GJA64102.1"/>
    </source>
</evidence>
<reference evidence="2" key="1">
    <citation type="submission" date="2021-07" db="EMBL/GenBank/DDBJ databases">
        <title>Draft genome sequence of carbapenem-resistant Aeromonas spp. in Japan.</title>
        <authorList>
            <person name="Maehana S."/>
            <person name="Suzuki M."/>
            <person name="Kitasato H."/>
        </authorList>
    </citation>
    <scope>NUCLEOTIDE SEQUENCE</scope>
    <source>
        <strain evidence="2">KAM351</strain>
    </source>
</reference>
<dbReference type="AlphaFoldDB" id="A0AA37FVS1"/>
<evidence type="ECO:0000256" key="1">
    <source>
        <dbReference type="SAM" id="MobiDB-lite"/>
    </source>
</evidence>
<gene>
    <name evidence="2" type="ORF">KAM351_27130</name>
</gene>
<accession>A0AA37FVS1</accession>
<feature type="region of interest" description="Disordered" evidence="1">
    <location>
        <begin position="178"/>
        <end position="239"/>
    </location>
</feature>
<evidence type="ECO:0000313" key="3">
    <source>
        <dbReference type="Proteomes" id="UP000886934"/>
    </source>
</evidence>
<proteinExistence type="predicted"/>
<organism evidence="2 3">
    <name type="scientific">Aeromonas caviae</name>
    <name type="common">Aeromonas punctata</name>
    <dbReference type="NCBI Taxonomy" id="648"/>
    <lineage>
        <taxon>Bacteria</taxon>
        <taxon>Pseudomonadati</taxon>
        <taxon>Pseudomonadota</taxon>
        <taxon>Gammaproteobacteria</taxon>
        <taxon>Aeromonadales</taxon>
        <taxon>Aeromonadaceae</taxon>
        <taxon>Aeromonas</taxon>
    </lineage>
</organism>
<evidence type="ECO:0008006" key="4">
    <source>
        <dbReference type="Google" id="ProtNLM"/>
    </source>
</evidence>
<feature type="compositionally biased region" description="Polar residues" evidence="1">
    <location>
        <begin position="186"/>
        <end position="198"/>
    </location>
</feature>
<sequence length="239" mass="26786">MTFSPALDGLNVGSGNRCGHNPSNPSFLVKPHAHKIPKILSRSRELVELYYSRLKELPQLDTLNPHRKKRSERREAVIQTLKALLKYMDLVTMTVGIPTKDGQVGLTLVRLHKEVSISWPRFKRALADLRAAGFLSISQPRMTNSAGQVRGLVGIKAISPRLFEALKIDFWLRRERDRASKRQRTKANQAGVTQRSLYQRSRPPRQPAPQGPESAARNVGQPSAWAQFKASAAARQPLS</sequence>
<dbReference type="Proteomes" id="UP000886934">
    <property type="component" value="Unassembled WGS sequence"/>
</dbReference>
<protein>
    <recommendedName>
        <fullName evidence="4">Replication protein RepA</fullName>
    </recommendedName>
</protein>
<feature type="compositionally biased region" description="Low complexity" evidence="1">
    <location>
        <begin position="224"/>
        <end position="239"/>
    </location>
</feature>
<comment type="caution">
    <text evidence="2">The sequence shown here is derived from an EMBL/GenBank/DDBJ whole genome shotgun (WGS) entry which is preliminary data.</text>
</comment>
<dbReference type="EMBL" id="BPNN01000040">
    <property type="protein sequence ID" value="GJA64102.1"/>
    <property type="molecule type" value="Genomic_DNA"/>
</dbReference>
<name>A0AA37FVS1_AERCA</name>